<dbReference type="EMBL" id="VUAO01000028">
    <property type="protein sequence ID" value="KAA8796687.1"/>
    <property type="molecule type" value="Genomic_DNA"/>
</dbReference>
<comment type="caution">
    <text evidence="1">The sequence shown here is derived from an EMBL/GenBank/DDBJ whole genome shotgun (WGS) entry which is preliminary data.</text>
</comment>
<evidence type="ECO:0000313" key="1">
    <source>
        <dbReference type="EMBL" id="KAA8796687.1"/>
    </source>
</evidence>
<gene>
    <name evidence="1" type="ORF">F1C02_09340</name>
</gene>
<dbReference type="RefSeq" id="WP_150352906.1">
    <property type="nucleotide sequence ID" value="NZ_VUAM01000010.1"/>
</dbReference>
<protein>
    <submittedName>
        <fullName evidence="1">Uncharacterized protein</fullName>
    </submittedName>
</protein>
<name>A0AB73BN25_9LACO</name>
<accession>A0AB73BN25</accession>
<evidence type="ECO:0000313" key="2">
    <source>
        <dbReference type="Proteomes" id="UP000322051"/>
    </source>
</evidence>
<organism evidence="1 2">
    <name type="scientific">Lactobacillus crispatus</name>
    <dbReference type="NCBI Taxonomy" id="47770"/>
    <lineage>
        <taxon>Bacteria</taxon>
        <taxon>Bacillati</taxon>
        <taxon>Bacillota</taxon>
        <taxon>Bacilli</taxon>
        <taxon>Lactobacillales</taxon>
        <taxon>Lactobacillaceae</taxon>
        <taxon>Lactobacillus</taxon>
    </lineage>
</organism>
<proteinExistence type="predicted"/>
<sequence>MYYKLSNNQNQNPISLGLTDLFAYSLKVGHAVEKIKIIYNLEKQNCLVDSKLSNRVEMTEISSSLMEQVDYLINSLIDSYLMVYNSTLLSKITFEANLDELGIVYDSIVISCFMRTNIPSLHLNSWDILSRALISTVNAERSEIIERPATNLTINLKRKKLRNVSIIFDYSKDQDDQVFKSAFSQGFFSTLRVIVADYCKFQGTHQASMCFNFDLLSREQLKLKTGNVYPTKKLSTYDGHFSANEAKYLLLQLNQAMSLITGSKVSGLQVTRHPNGGYMTMFSLVGAKNTSASLKNAIDITVESSNGLANVLTQVVNTYALPELYKQWINKISVTLTLSEGHWLIRFKKYIIEHRFDNQKVSLSSAKMLLRNMQETINDRAKISGFTVITAHNLLKEIQVNIAELQSSHELEQPMVINLNTNYFNNGKLYFNFVNSDQGYYLKSERYLGWSEI</sequence>
<reference evidence="1 2" key="1">
    <citation type="submission" date="2019-09" db="EMBL/GenBank/DDBJ databases">
        <title>Comparative analysis of L. crispatus genomes revealed niche specific adaptation to different host and body sites.</title>
        <authorList>
            <person name="Pan M."/>
            <person name="Hidalgo-Cantabrana C."/>
            <person name="Barrangou R."/>
        </authorList>
    </citation>
    <scope>NUCLEOTIDE SEQUENCE [LARGE SCALE GENOMIC DNA]</scope>
    <source>
        <strain evidence="1 2">NCK973</strain>
    </source>
</reference>
<dbReference type="AlphaFoldDB" id="A0AB73BN25"/>
<dbReference type="Proteomes" id="UP000322051">
    <property type="component" value="Unassembled WGS sequence"/>
</dbReference>